<dbReference type="EMBL" id="BPUS01000001">
    <property type="protein sequence ID" value="GJH23931.1"/>
    <property type="molecule type" value="Genomic_DNA"/>
</dbReference>
<reference evidence="2" key="1">
    <citation type="submission" date="2022-09" db="EMBL/GenBank/DDBJ databases">
        <title>Isolation and characterization of 3-chlorobenzoate degrading bacteria from soils in Shizuoka.</title>
        <authorList>
            <person name="Ifat A."/>
            <person name="Ogawa N."/>
            <person name="Kimbara K."/>
            <person name="Moriuchi R."/>
            <person name="Dohra H."/>
            <person name="Shintani M."/>
        </authorList>
    </citation>
    <scope>NUCLEOTIDE SEQUENCE</scope>
    <source>
        <strain evidence="2">19CS4-2</strain>
    </source>
</reference>
<organism evidence="2 3">
    <name type="scientific">Caballeronia novacaledonica</name>
    <dbReference type="NCBI Taxonomy" id="1544861"/>
    <lineage>
        <taxon>Bacteria</taxon>
        <taxon>Pseudomonadati</taxon>
        <taxon>Pseudomonadota</taxon>
        <taxon>Betaproteobacteria</taxon>
        <taxon>Burkholderiales</taxon>
        <taxon>Burkholderiaceae</taxon>
        <taxon>Caballeronia</taxon>
    </lineage>
</organism>
<evidence type="ECO:0000256" key="1">
    <source>
        <dbReference type="SAM" id="Phobius"/>
    </source>
</evidence>
<sequence>MGKTRLEAFSDGVIAIAVSFWQPWIAATIYALVAAVWLVPDRRIERILANEET</sequence>
<evidence type="ECO:0000313" key="3">
    <source>
        <dbReference type="Proteomes" id="UP001055111"/>
    </source>
</evidence>
<keyword evidence="1" id="KW-0472">Membrane</keyword>
<keyword evidence="1" id="KW-0812">Transmembrane</keyword>
<gene>
    <name evidence="2" type="ORF">CBA19CS42_05465</name>
</gene>
<evidence type="ECO:0008006" key="4">
    <source>
        <dbReference type="Google" id="ProtNLM"/>
    </source>
</evidence>
<evidence type="ECO:0000313" key="2">
    <source>
        <dbReference type="EMBL" id="GJH23931.1"/>
    </source>
</evidence>
<keyword evidence="1" id="KW-1133">Transmembrane helix</keyword>
<dbReference type="RefSeq" id="WP_238210278.1">
    <property type="nucleotide sequence ID" value="NZ_BPUQ01000003.1"/>
</dbReference>
<dbReference type="AlphaFoldDB" id="A0AA37I5Y1"/>
<comment type="caution">
    <text evidence="2">The sequence shown here is derived from an EMBL/GenBank/DDBJ whole genome shotgun (WGS) entry which is preliminary data.</text>
</comment>
<name>A0AA37I5Y1_9BURK</name>
<proteinExistence type="predicted"/>
<protein>
    <recommendedName>
        <fullName evidence="4">DUF1211 domain-containing protein</fullName>
    </recommendedName>
</protein>
<accession>A0AA37I5Y1</accession>
<feature type="transmembrane region" description="Helical" evidence="1">
    <location>
        <begin position="20"/>
        <end position="39"/>
    </location>
</feature>
<dbReference type="Proteomes" id="UP001055111">
    <property type="component" value="Unassembled WGS sequence"/>
</dbReference>